<dbReference type="AlphaFoldDB" id="A0A2N1UN75"/>
<dbReference type="GO" id="GO:0015934">
    <property type="term" value="C:large ribosomal subunit"/>
    <property type="evidence" value="ECO:0007669"/>
    <property type="project" value="InterPro"/>
</dbReference>
<evidence type="ECO:0000256" key="5">
    <source>
        <dbReference type="HAMAP-Rule" id="MF_00340"/>
    </source>
</evidence>
<dbReference type="InterPro" id="IPR011332">
    <property type="entry name" value="Ribosomal_zn-bd"/>
</dbReference>
<dbReference type="EMBL" id="PGYQ01000010">
    <property type="protein sequence ID" value="PKL72257.1"/>
    <property type="molecule type" value="Genomic_DNA"/>
</dbReference>
<reference evidence="6 7" key="1">
    <citation type="journal article" date="2017" name="ISME J.">
        <title>Potential for microbial H2 and metal transformations associated with novel bacteria and archaea in deep terrestrial subsurface sediments.</title>
        <authorList>
            <person name="Hernsdorf A.W."/>
            <person name="Amano Y."/>
            <person name="Miyakawa K."/>
            <person name="Ise K."/>
            <person name="Suzuki Y."/>
            <person name="Anantharaman K."/>
            <person name="Probst A."/>
            <person name="Burstein D."/>
            <person name="Thomas B.C."/>
            <person name="Banfield J.F."/>
        </authorList>
    </citation>
    <scope>NUCLEOTIDE SEQUENCE [LARGE SCALE GENOMIC DNA]</scope>
    <source>
        <strain evidence="6">HGW-Kuenenbacteria-1</strain>
    </source>
</reference>
<comment type="similarity">
    <text evidence="1 5">Belongs to the bacterial ribosomal protein bL32 family.</text>
</comment>
<evidence type="ECO:0000256" key="3">
    <source>
        <dbReference type="ARBA" id="ARBA00023274"/>
    </source>
</evidence>
<dbReference type="NCBIfam" id="TIGR01031">
    <property type="entry name" value="rpmF_bact"/>
    <property type="match status" value="1"/>
</dbReference>
<organism evidence="6 7">
    <name type="scientific">Candidatus Kuenenbacteria bacterium HGW-Kuenenbacteria-1</name>
    <dbReference type="NCBI Taxonomy" id="2013812"/>
    <lineage>
        <taxon>Bacteria</taxon>
        <taxon>Candidatus Kueneniibacteriota</taxon>
    </lineage>
</organism>
<evidence type="ECO:0000313" key="6">
    <source>
        <dbReference type="EMBL" id="PKL72257.1"/>
    </source>
</evidence>
<evidence type="ECO:0000256" key="2">
    <source>
        <dbReference type="ARBA" id="ARBA00022980"/>
    </source>
</evidence>
<dbReference type="GO" id="GO:0006412">
    <property type="term" value="P:translation"/>
    <property type="evidence" value="ECO:0007669"/>
    <property type="project" value="UniProtKB-UniRule"/>
</dbReference>
<accession>A0A2N1UN75</accession>
<dbReference type="PANTHER" id="PTHR35534">
    <property type="entry name" value="50S RIBOSOMAL PROTEIN L32"/>
    <property type="match status" value="1"/>
</dbReference>
<name>A0A2N1UN75_9BACT</name>
<evidence type="ECO:0000256" key="4">
    <source>
        <dbReference type="ARBA" id="ARBA00035178"/>
    </source>
</evidence>
<evidence type="ECO:0000256" key="1">
    <source>
        <dbReference type="ARBA" id="ARBA00008560"/>
    </source>
</evidence>
<evidence type="ECO:0000313" key="7">
    <source>
        <dbReference type="Proteomes" id="UP000233414"/>
    </source>
</evidence>
<keyword evidence="2 5" id="KW-0689">Ribosomal protein</keyword>
<dbReference type="SUPFAM" id="SSF57829">
    <property type="entry name" value="Zn-binding ribosomal proteins"/>
    <property type="match status" value="1"/>
</dbReference>
<keyword evidence="3 5" id="KW-0687">Ribonucleoprotein</keyword>
<sequence length="67" mass="7841">MALPTQKQTKSSKRIRTSTFALKKQKLMVCPKCKKSFLPHHICLNCGYYNNQEILKIKSKSKKKEKK</sequence>
<dbReference type="HAMAP" id="MF_00340">
    <property type="entry name" value="Ribosomal_bL32"/>
    <property type="match status" value="1"/>
</dbReference>
<dbReference type="Pfam" id="PF01783">
    <property type="entry name" value="Ribosomal_L32p"/>
    <property type="match status" value="1"/>
</dbReference>
<dbReference type="GO" id="GO:0003735">
    <property type="term" value="F:structural constituent of ribosome"/>
    <property type="evidence" value="ECO:0007669"/>
    <property type="project" value="InterPro"/>
</dbReference>
<dbReference type="PANTHER" id="PTHR35534:SF1">
    <property type="entry name" value="LARGE RIBOSOMAL SUBUNIT PROTEIN BL32"/>
    <property type="match status" value="1"/>
</dbReference>
<proteinExistence type="inferred from homology"/>
<gene>
    <name evidence="5" type="primary">rpmF</name>
    <name evidence="6" type="ORF">CVV26_02390</name>
</gene>
<protein>
    <recommendedName>
        <fullName evidence="4 5">Large ribosomal subunit protein bL32</fullName>
    </recommendedName>
</protein>
<dbReference type="Proteomes" id="UP000233414">
    <property type="component" value="Unassembled WGS sequence"/>
</dbReference>
<comment type="caution">
    <text evidence="6">The sequence shown here is derived from an EMBL/GenBank/DDBJ whole genome shotgun (WGS) entry which is preliminary data.</text>
</comment>
<dbReference type="InterPro" id="IPR044957">
    <property type="entry name" value="Ribosomal_bL32_bact"/>
</dbReference>
<dbReference type="InterPro" id="IPR002677">
    <property type="entry name" value="Ribosomal_bL32"/>
</dbReference>